<name>A0ABW5LQI5_9FLAO</name>
<dbReference type="EMBL" id="JBHULH010000003">
    <property type="protein sequence ID" value="MFD2566829.1"/>
    <property type="molecule type" value="Genomic_DNA"/>
</dbReference>
<protein>
    <recommendedName>
        <fullName evidence="4">YD repeat-containing protein</fullName>
    </recommendedName>
</protein>
<keyword evidence="1" id="KW-0732">Signal</keyword>
<feature type="signal peptide" evidence="1">
    <location>
        <begin position="1"/>
        <end position="19"/>
    </location>
</feature>
<keyword evidence="3" id="KW-1185">Reference proteome</keyword>
<evidence type="ECO:0000256" key="1">
    <source>
        <dbReference type="SAM" id="SignalP"/>
    </source>
</evidence>
<evidence type="ECO:0008006" key="4">
    <source>
        <dbReference type="Google" id="ProtNLM"/>
    </source>
</evidence>
<dbReference type="Proteomes" id="UP001597508">
    <property type="component" value="Unassembled WGS sequence"/>
</dbReference>
<accession>A0ABW5LQI5</accession>
<organism evidence="2 3">
    <name type="scientific">Pseudotenacibaculum haliotis</name>
    <dbReference type="NCBI Taxonomy" id="1862138"/>
    <lineage>
        <taxon>Bacteria</taxon>
        <taxon>Pseudomonadati</taxon>
        <taxon>Bacteroidota</taxon>
        <taxon>Flavobacteriia</taxon>
        <taxon>Flavobacteriales</taxon>
        <taxon>Flavobacteriaceae</taxon>
        <taxon>Pseudotenacibaculum</taxon>
    </lineage>
</organism>
<comment type="caution">
    <text evidence="2">The sequence shown here is derived from an EMBL/GenBank/DDBJ whole genome shotgun (WGS) entry which is preliminary data.</text>
</comment>
<reference evidence="3" key="1">
    <citation type="journal article" date="2019" name="Int. J. Syst. Evol. Microbiol.">
        <title>The Global Catalogue of Microorganisms (GCM) 10K type strain sequencing project: providing services to taxonomists for standard genome sequencing and annotation.</title>
        <authorList>
            <consortium name="The Broad Institute Genomics Platform"/>
            <consortium name="The Broad Institute Genome Sequencing Center for Infectious Disease"/>
            <person name="Wu L."/>
            <person name="Ma J."/>
        </authorList>
    </citation>
    <scope>NUCLEOTIDE SEQUENCE [LARGE SCALE GENOMIC DNA]</scope>
    <source>
        <strain evidence="3">KCTC 52127</strain>
    </source>
</reference>
<dbReference type="RefSeq" id="WP_379665540.1">
    <property type="nucleotide sequence ID" value="NZ_JBHULH010000003.1"/>
</dbReference>
<evidence type="ECO:0000313" key="3">
    <source>
        <dbReference type="Proteomes" id="UP001597508"/>
    </source>
</evidence>
<feature type="chain" id="PRO_5045261900" description="YD repeat-containing protein" evidence="1">
    <location>
        <begin position="20"/>
        <end position="1129"/>
    </location>
</feature>
<sequence>MKRTTLLGALLLAVSTIYAQDDLKLPEVIPPSPTVASLMKFEEVPIDYYSGQPNIAIPIYSKAISKDIALSVALRYSTSGVKIDDRSGWVGTGWALETGGVISRTVRGLPDEFNDHRKGVYNNSDFLNYDNLTTDAQVTYQWKVARGDSGSSYQYDNQLDLYQYSLLGKSGRFVIVKNGSNFEAKLLSKDDNVKIDFTADANGKMSNFIITDALGNKYFLDVEESSYSEPVTATSTQGNPAMPNISAPGASASMTNVTAWHISKIETSNGVELASFTYANHTHTYEASKTRTENKILNSFTTTVLQNSFNNSIFKPRLTASHYATTAYTKKPLKITFRDSTSVHFATSATAHPETAGAILSSVTTKDKWDQVNKTFNFTYQTTNRLWLTKVSETSGSEVQDYILEYQDKSNLPGYGSVSDIYGYNDGSSSSGFDATAIQKGLLKKIVYPTGGAKEFVFEHNTFAYERDQSLTTDDFYELNPSNTTSASATLNYSISSSNGNQYQTGYTGVSLAFDQTISVSNNIQIPSNVSGSVVLYLMITGKNGFTYKEVIQPQGTNSVHLTKGSYNYRLEVQSLTLNTYSASGVATINYQGQASSYTEAALGGGVRIKEVLFLDDASISSNPAKKMMYNYNEPGTTKSSGAIDAIGGGSQKRYSYNVSKLIFLSPSNGFAPNGDPIEYNGPCPTAPSTIQYQTIEKGPNAQLTKGNYVGYKHVQVYEQNNGSTRFEYTTAFDYPTPAAAFQYPFTPVPNIDYKRGLLTAQKVYDQAGTLLKETTNAYNFAAEEIIAPSFRVIDYQTCGYSQLYESYLQYKNLTPQGGGVPPEDASAGGGPCFDNSSGQNCGTIPPDLAVINDDLKTSWAQLVKTVNKDYYSGTAVIDSTTYAYNTVNFLQKEVNRFVKEKGADKHYKTETIFPVGNSLIDFTTAEQTAITGMVGINKINVPLLVKTSVDGTVTNKVKSIYNSFYTNMYEVSKIATAKGSGAFEDRLTYHGYYANGNIKEVSKKDGTHVVYIWGYGQTLPVAKIENATYADVSSYVSNIQTLSDADDDRTQGTTGDEGALRSALNSLRTALPNAMITTITYDPLVGATSMTDPRGNVMYYEYDDFNRLKVVKDKDGHIVSENQYHYKN</sequence>
<evidence type="ECO:0000313" key="2">
    <source>
        <dbReference type="EMBL" id="MFD2566829.1"/>
    </source>
</evidence>
<proteinExistence type="predicted"/>
<gene>
    <name evidence="2" type="ORF">ACFSRZ_05570</name>
</gene>